<evidence type="ECO:0000313" key="4">
    <source>
        <dbReference type="Proteomes" id="UP001652625"/>
    </source>
</evidence>
<dbReference type="SMART" id="SM00398">
    <property type="entry name" value="HMG"/>
    <property type="match status" value="1"/>
</dbReference>
<dbReference type="SUPFAM" id="SSF47095">
    <property type="entry name" value="HMG-box"/>
    <property type="match status" value="1"/>
</dbReference>
<feature type="DNA-binding region" description="HMG box" evidence="1">
    <location>
        <begin position="638"/>
        <end position="706"/>
    </location>
</feature>
<feature type="compositionally biased region" description="Basic and acidic residues" evidence="2">
    <location>
        <begin position="1"/>
        <end position="14"/>
    </location>
</feature>
<feature type="region of interest" description="Disordered" evidence="2">
    <location>
        <begin position="1"/>
        <end position="188"/>
    </location>
</feature>
<evidence type="ECO:0000313" key="5">
    <source>
        <dbReference type="RefSeq" id="XP_065657120.1"/>
    </source>
</evidence>
<keyword evidence="4" id="KW-1185">Reference proteome</keyword>
<feature type="compositionally biased region" description="Basic and acidic residues" evidence="2">
    <location>
        <begin position="73"/>
        <end position="89"/>
    </location>
</feature>
<proteinExistence type="predicted"/>
<accession>A0ABM4C6A7</accession>
<name>A0ABM4C6A7_HYDVU</name>
<organism evidence="4 5">
    <name type="scientific">Hydra vulgaris</name>
    <name type="common">Hydra</name>
    <name type="synonym">Hydra attenuata</name>
    <dbReference type="NCBI Taxonomy" id="6087"/>
    <lineage>
        <taxon>Eukaryota</taxon>
        <taxon>Metazoa</taxon>
        <taxon>Cnidaria</taxon>
        <taxon>Hydrozoa</taxon>
        <taxon>Hydroidolina</taxon>
        <taxon>Anthoathecata</taxon>
        <taxon>Aplanulata</taxon>
        <taxon>Hydridae</taxon>
        <taxon>Hydra</taxon>
    </lineage>
</organism>
<reference evidence="5" key="1">
    <citation type="submission" date="2025-08" db="UniProtKB">
        <authorList>
            <consortium name="RefSeq"/>
        </authorList>
    </citation>
    <scope>IDENTIFICATION</scope>
</reference>
<feature type="compositionally biased region" description="Basic and acidic residues" evidence="2">
    <location>
        <begin position="307"/>
        <end position="361"/>
    </location>
</feature>
<dbReference type="Proteomes" id="UP001652625">
    <property type="component" value="Chromosome 07"/>
</dbReference>
<dbReference type="Pfam" id="PF00505">
    <property type="entry name" value="HMG_box"/>
    <property type="match status" value="1"/>
</dbReference>
<protein>
    <submittedName>
        <fullName evidence="5">HMG box-containing protein 4 isoform X3</fullName>
    </submittedName>
</protein>
<keyword evidence="1" id="KW-0539">Nucleus</keyword>
<dbReference type="RefSeq" id="XP_065657120.1">
    <property type="nucleotide sequence ID" value="XM_065801048.1"/>
</dbReference>
<feature type="compositionally biased region" description="Basic and acidic residues" evidence="2">
    <location>
        <begin position="57"/>
        <end position="66"/>
    </location>
</feature>
<sequence length="827" mass="93858">MSEKKKFSFEEGHKRETRKSYQQYLKEVSMSKTGDADMDDESIRRSKRTPVPKRGFKLIDDYDSKKTPKKKGKDSLKDTLTELAIKKEVVFASDTNESADDYEKGNQSEDNEEISFTKDDFIDEPRRSGRVKKPKKFEKDDNSTSTKRGRKKLNEPELEIKLDPDLETTPKKTASGRSPGSKIDKNLPIKLNDVHQVLSGPELVKLRRKQPNEGEQCFGRTSKKSPLKRKAEIENENLDSSTSTTHKKSKKQFQEENLFIKQESEADESVINHQRSYESYVSKYTTASSSSLVATTNKVTEDVVSYSKKEEKVLKKSNERKKEEEVLKKSNERKNEEEVLKKSNERKKEEDVLKKSNEKSSHKSPKNKKTEKLIISFKKNPLKSKFKKNGSSSYQKIESSKETNLHGNSTAVASASSSNIFEEKILTEEVSDAMAPIILPETVTSSLVNDASKKRKKKKRNKESNEKIISCEVFSVEDTQISKVKKKKIYKRRNGEKVLVRLIKNYCNRAGQVVKTESILIDNALNNKQTSHQNTGKPISNSNELLCEDPPLDGSISVKEEVTIDSAPLPSKKKVIISQKNKPGKKATKVKSRPANRVVTKNGKVVGKTTKGMKKTGVPTLPDVIQQSNTVSQTYETHTEPKNAYNLFCRKYRSYVKEQYPDADFSEISRKLANLWQMTPKAEKKEHRDKFAAIQPSNEINKEKMKLARLNTLSPIRWSDAEFKYIKESIQKHESFDLPRFKTKHLTSTDLAAHLQLLGESLNSIGAALQEQSTMNVHGAMSVLLDSILCAVAPLSFITSFVPEMNVIEAERQARILDNIAYILPGL</sequence>
<feature type="compositionally biased region" description="Low complexity" evidence="2">
    <location>
        <begin position="285"/>
        <end position="296"/>
    </location>
</feature>
<evidence type="ECO:0000259" key="3">
    <source>
        <dbReference type="PROSITE" id="PS50118"/>
    </source>
</evidence>
<feature type="region of interest" description="Disordered" evidence="2">
    <location>
        <begin position="283"/>
        <end position="405"/>
    </location>
</feature>
<feature type="compositionally biased region" description="Basic and acidic residues" evidence="2">
    <location>
        <begin position="152"/>
        <end position="170"/>
    </location>
</feature>
<dbReference type="PANTHER" id="PTHR46584:SF1">
    <property type="entry name" value="HMG DOMAIN-CONTAINING PROTEIN 4"/>
    <property type="match status" value="1"/>
</dbReference>
<dbReference type="GeneID" id="101238455"/>
<evidence type="ECO:0000256" key="2">
    <source>
        <dbReference type="SAM" id="MobiDB-lite"/>
    </source>
</evidence>
<dbReference type="PROSITE" id="PS50118">
    <property type="entry name" value="HMG_BOX_2"/>
    <property type="match status" value="1"/>
</dbReference>
<dbReference type="CDD" id="cd00084">
    <property type="entry name" value="HMG-box_SF"/>
    <property type="match status" value="1"/>
</dbReference>
<keyword evidence="1" id="KW-0238">DNA-binding</keyword>
<feature type="compositionally biased region" description="Basic and acidic residues" evidence="2">
    <location>
        <begin position="115"/>
        <end position="127"/>
    </location>
</feature>
<dbReference type="InterPro" id="IPR042477">
    <property type="entry name" value="HMGXB4"/>
</dbReference>
<gene>
    <name evidence="5" type="primary">LOC101238455</name>
</gene>
<dbReference type="Gene3D" id="1.10.30.10">
    <property type="entry name" value="High mobility group box domain"/>
    <property type="match status" value="1"/>
</dbReference>
<evidence type="ECO:0000256" key="1">
    <source>
        <dbReference type="PROSITE-ProRule" id="PRU00267"/>
    </source>
</evidence>
<dbReference type="InterPro" id="IPR009071">
    <property type="entry name" value="HMG_box_dom"/>
</dbReference>
<feature type="region of interest" description="Disordered" evidence="2">
    <location>
        <begin position="206"/>
        <end position="256"/>
    </location>
</feature>
<dbReference type="InterPro" id="IPR036910">
    <property type="entry name" value="HMG_box_dom_sf"/>
</dbReference>
<feature type="domain" description="HMG box" evidence="3">
    <location>
        <begin position="638"/>
        <end position="706"/>
    </location>
</feature>
<dbReference type="PANTHER" id="PTHR46584">
    <property type="entry name" value="HMG DOMAIN-CONTAINING PROTEIN 4"/>
    <property type="match status" value="1"/>
</dbReference>
<feature type="compositionally biased region" description="Basic residues" evidence="2">
    <location>
        <begin position="45"/>
        <end position="56"/>
    </location>
</feature>